<dbReference type="GeneID" id="123323943"/>
<evidence type="ECO:0000313" key="4">
    <source>
        <dbReference type="RefSeq" id="XP_044768409.1"/>
    </source>
</evidence>
<feature type="non-terminal residue" evidence="4">
    <location>
        <position position="397"/>
    </location>
</feature>
<feature type="compositionally biased region" description="Polar residues" evidence="1">
    <location>
        <begin position="69"/>
        <end position="97"/>
    </location>
</feature>
<dbReference type="GO" id="GO:0016020">
    <property type="term" value="C:membrane"/>
    <property type="evidence" value="ECO:0007669"/>
    <property type="project" value="TreeGrafter"/>
</dbReference>
<proteinExistence type="predicted"/>
<dbReference type="PANTHER" id="PTHR10796:SF60">
    <property type="entry name" value="PATCHED DOMAIN-CONTAINING PROTEIN 3"/>
    <property type="match status" value="1"/>
</dbReference>
<dbReference type="RefSeq" id="XP_044768409.1">
    <property type="nucleotide sequence ID" value="XM_044912474.1"/>
</dbReference>
<evidence type="ECO:0000256" key="1">
    <source>
        <dbReference type="SAM" id="MobiDB-lite"/>
    </source>
</evidence>
<accession>A0A8M1MBF0</accession>
<evidence type="ECO:0000256" key="2">
    <source>
        <dbReference type="SAM" id="Phobius"/>
    </source>
</evidence>
<keyword evidence="3" id="KW-1185">Reference proteome</keyword>
<feature type="compositionally biased region" description="Basic and acidic residues" evidence="1">
    <location>
        <begin position="98"/>
        <end position="107"/>
    </location>
</feature>
<feature type="region of interest" description="Disordered" evidence="1">
    <location>
        <begin position="1"/>
        <end position="109"/>
    </location>
</feature>
<name>A0A8M1MBF0_NEOSC</name>
<dbReference type="KEGG" id="nsu:123323943"/>
<dbReference type="CTD" id="374308"/>
<feature type="transmembrane region" description="Helical" evidence="2">
    <location>
        <begin position="377"/>
        <end position="396"/>
    </location>
</feature>
<keyword evidence="2" id="KW-0472">Membrane</keyword>
<dbReference type="Proteomes" id="UP000248481">
    <property type="component" value="Unplaced"/>
</dbReference>
<reference evidence="4" key="1">
    <citation type="submission" date="2025-08" db="UniProtKB">
        <authorList>
            <consortium name="RefSeq"/>
        </authorList>
    </citation>
    <scope>IDENTIFICATION</scope>
    <source>
        <tissue evidence="4">Blood</tissue>
    </source>
</reference>
<dbReference type="InterPro" id="IPR051697">
    <property type="entry name" value="Patched_domain-protein"/>
</dbReference>
<keyword evidence="2" id="KW-1133">Transmembrane helix</keyword>
<sequence length="397" mass="44046">MSFRPSKVVPEAWPEVEAGWEPEAGPGPDSGRPSEVEAGPRAEPLPASKQDSEQLLDSSQGREPELNWASGQSTQSLGASHSQSGSVQGRSSPQAPRSENRLSERPGCRTNCLEAPLSRAFGRLGWEVGSHPWIFLLVPMVLTATLGTGLIYLPTDVEENLEEQYTPIGSRAKAERRFVQGHFTTKDSYLFSISRKSTEVNFACILAVSNTASLLEQEILEEIGKLDDVVQDLYVTEENGAQIRYSQVCAKNQGLCVPSNPLLAAWKMNKNLDLRHITFPIFNQTGQPIYLAGTIGGTLFGKRMGMNQLLVKAKAMRLLYCLKTEDGEVNELSKMWLIYFLNQFSNMKTSLALKKIQVVYFTSLSRRLEFEATSTTVIPLFHLAYVLIILFAITSCY</sequence>
<gene>
    <name evidence="4" type="primary">PTCHD3</name>
</gene>
<protein>
    <submittedName>
        <fullName evidence="4">Patched domain-containing protein 3</fullName>
    </submittedName>
</protein>
<dbReference type="PANTHER" id="PTHR10796">
    <property type="entry name" value="PATCHED-RELATED"/>
    <property type="match status" value="1"/>
</dbReference>
<evidence type="ECO:0000313" key="3">
    <source>
        <dbReference type="Proteomes" id="UP000248481"/>
    </source>
</evidence>
<organism evidence="3 4">
    <name type="scientific">Neomonachus schauinslandi</name>
    <name type="common">Hawaiian monk seal</name>
    <name type="synonym">Monachus schauinslandi</name>
    <dbReference type="NCBI Taxonomy" id="29088"/>
    <lineage>
        <taxon>Eukaryota</taxon>
        <taxon>Metazoa</taxon>
        <taxon>Chordata</taxon>
        <taxon>Craniata</taxon>
        <taxon>Vertebrata</taxon>
        <taxon>Euteleostomi</taxon>
        <taxon>Mammalia</taxon>
        <taxon>Eutheria</taxon>
        <taxon>Laurasiatheria</taxon>
        <taxon>Carnivora</taxon>
        <taxon>Caniformia</taxon>
        <taxon>Pinnipedia</taxon>
        <taxon>Phocidae</taxon>
        <taxon>Monachinae</taxon>
        <taxon>Monachini</taxon>
        <taxon>Neomonachus</taxon>
    </lineage>
</organism>
<dbReference type="AlphaFoldDB" id="A0A8M1MBF0"/>
<keyword evidence="2" id="KW-0812">Transmembrane</keyword>